<keyword evidence="2" id="KW-1185">Reference proteome</keyword>
<dbReference type="Proteomes" id="UP000192923">
    <property type="component" value="Unassembled WGS sequence"/>
</dbReference>
<sequence length="83" mass="9287">MQAIRQTYEDAPVAIPVPAPFQHKRLEVILLLQDDLEAQPKPTTATPTTNAGYEEAFFLLAGLSDDFMAEGREQPPLQERDSF</sequence>
<proteinExistence type="predicted"/>
<dbReference type="AlphaFoldDB" id="A0A1Y6D1L1"/>
<evidence type="ECO:0000313" key="2">
    <source>
        <dbReference type="Proteomes" id="UP000192923"/>
    </source>
</evidence>
<dbReference type="OrthoDB" id="5298361at2"/>
<name>A0A1Y6D1L1_9GAMM</name>
<protein>
    <submittedName>
        <fullName evidence="1">Uncharacterized protein</fullName>
    </submittedName>
</protein>
<organism evidence="1 2">
    <name type="scientific">Methylomagnum ishizawai</name>
    <dbReference type="NCBI Taxonomy" id="1760988"/>
    <lineage>
        <taxon>Bacteria</taxon>
        <taxon>Pseudomonadati</taxon>
        <taxon>Pseudomonadota</taxon>
        <taxon>Gammaproteobacteria</taxon>
        <taxon>Methylococcales</taxon>
        <taxon>Methylococcaceae</taxon>
        <taxon>Methylomagnum</taxon>
    </lineage>
</organism>
<reference evidence="1 2" key="1">
    <citation type="submission" date="2016-12" db="EMBL/GenBank/DDBJ databases">
        <authorList>
            <person name="Song W.-J."/>
            <person name="Kurnit D.M."/>
        </authorList>
    </citation>
    <scope>NUCLEOTIDE SEQUENCE [LARGE SCALE GENOMIC DNA]</scope>
    <source>
        <strain evidence="1 2">175</strain>
    </source>
</reference>
<dbReference type="EMBL" id="FXAM01000001">
    <property type="protein sequence ID" value="SMF96818.1"/>
    <property type="molecule type" value="Genomic_DNA"/>
</dbReference>
<dbReference type="RefSeq" id="WP_085215673.1">
    <property type="nucleotide sequence ID" value="NZ_FXAM01000001.1"/>
</dbReference>
<gene>
    <name evidence="1" type="ORF">SAMN02949497_4229</name>
</gene>
<dbReference type="STRING" id="1760988.SAMN02949497_4229"/>
<accession>A0A1Y6D1L1</accession>
<evidence type="ECO:0000313" key="1">
    <source>
        <dbReference type="EMBL" id="SMF96818.1"/>
    </source>
</evidence>